<dbReference type="InterPro" id="IPR036249">
    <property type="entry name" value="Thioredoxin-like_sf"/>
</dbReference>
<evidence type="ECO:0000313" key="2">
    <source>
        <dbReference type="EMBL" id="QBI20074.1"/>
    </source>
</evidence>
<feature type="domain" description="DSBA-like thioredoxin" evidence="1">
    <location>
        <begin position="3"/>
        <end position="73"/>
    </location>
</feature>
<reference evidence="2 3" key="1">
    <citation type="submission" date="2019-01" db="EMBL/GenBank/DDBJ databases">
        <title>Egibacter rhizosphaerae EGI 80759T.</title>
        <authorList>
            <person name="Chen D.-D."/>
            <person name="Tian Y."/>
            <person name="Jiao J.-Y."/>
            <person name="Zhang X.-T."/>
            <person name="Zhang Y.-G."/>
            <person name="Zhang Y."/>
            <person name="Xiao M."/>
            <person name="Shu W.-S."/>
            <person name="Li W.-J."/>
        </authorList>
    </citation>
    <scope>NUCLEOTIDE SEQUENCE [LARGE SCALE GENOMIC DNA]</scope>
    <source>
        <strain evidence="2 3">EGI 80759</strain>
    </source>
</reference>
<dbReference type="Pfam" id="PF01323">
    <property type="entry name" value="DSBA"/>
    <property type="match status" value="1"/>
</dbReference>
<sequence length="86" mass="9487">MLSRQDRLARNDLLAYAGELGLDVDRVTCELSEGTHRPRVREDVRSGVASGVAGTPTLFLGGERRDDLVDAYRLMSEIEDRLGPVT</sequence>
<name>A0A411YFN5_9ACTN</name>
<dbReference type="GO" id="GO:0016491">
    <property type="term" value="F:oxidoreductase activity"/>
    <property type="evidence" value="ECO:0007669"/>
    <property type="project" value="InterPro"/>
</dbReference>
<dbReference type="Gene3D" id="3.40.30.10">
    <property type="entry name" value="Glutaredoxin"/>
    <property type="match status" value="1"/>
</dbReference>
<dbReference type="AlphaFoldDB" id="A0A411YFN5"/>
<dbReference type="EMBL" id="CP036402">
    <property type="protein sequence ID" value="QBI20074.1"/>
    <property type="molecule type" value="Genomic_DNA"/>
</dbReference>
<evidence type="ECO:0000313" key="3">
    <source>
        <dbReference type="Proteomes" id="UP000291469"/>
    </source>
</evidence>
<dbReference type="SUPFAM" id="SSF52833">
    <property type="entry name" value="Thioredoxin-like"/>
    <property type="match status" value="1"/>
</dbReference>
<dbReference type="InterPro" id="IPR001853">
    <property type="entry name" value="DSBA-like_thioredoxin_dom"/>
</dbReference>
<proteinExistence type="predicted"/>
<organism evidence="2 3">
    <name type="scientific">Egibacter rhizosphaerae</name>
    <dbReference type="NCBI Taxonomy" id="1670831"/>
    <lineage>
        <taxon>Bacteria</taxon>
        <taxon>Bacillati</taxon>
        <taxon>Actinomycetota</taxon>
        <taxon>Nitriliruptoria</taxon>
        <taxon>Egibacterales</taxon>
        <taxon>Egibacteraceae</taxon>
        <taxon>Egibacter</taxon>
    </lineage>
</organism>
<dbReference type="KEGG" id="erz:ER308_11215"/>
<protein>
    <recommendedName>
        <fullName evidence="1">DSBA-like thioredoxin domain-containing protein</fullName>
    </recommendedName>
</protein>
<evidence type="ECO:0000259" key="1">
    <source>
        <dbReference type="Pfam" id="PF01323"/>
    </source>
</evidence>
<gene>
    <name evidence="2" type="ORF">ER308_11215</name>
</gene>
<accession>A0A411YFN5</accession>
<keyword evidence="3" id="KW-1185">Reference proteome</keyword>
<dbReference type="Proteomes" id="UP000291469">
    <property type="component" value="Chromosome"/>
</dbReference>
<dbReference type="OrthoDB" id="117402at2"/>